<accession>W1Q0C8</accession>
<protein>
    <submittedName>
        <fullName evidence="1">Uncharacterized protein</fullName>
    </submittedName>
</protein>
<keyword evidence="2" id="KW-1185">Reference proteome</keyword>
<gene>
    <name evidence="1" type="ORF">AMTR_s00041p00154270</name>
</gene>
<name>W1Q0C8_AMBTC</name>
<sequence length="109" mass="12262">MVKHHLNPSEAFLKTVMTEKVSIPLSSIGTVSGFKKTPNSLDAPSAKRATHFTRSLQPLKMTKSLRYPSLLRRKLKHPASTLIEHIFVSPDPLMSQAITSTRKERSLPW</sequence>
<reference evidence="2" key="1">
    <citation type="journal article" date="2013" name="Science">
        <title>The Amborella genome and the evolution of flowering plants.</title>
        <authorList>
            <consortium name="Amborella Genome Project"/>
        </authorList>
    </citation>
    <scope>NUCLEOTIDE SEQUENCE [LARGE SCALE GENOMIC DNA]</scope>
</reference>
<dbReference type="HOGENOM" id="CLU_2187474_0_0_1"/>
<organism evidence="1 2">
    <name type="scientific">Amborella trichopoda</name>
    <dbReference type="NCBI Taxonomy" id="13333"/>
    <lineage>
        <taxon>Eukaryota</taxon>
        <taxon>Viridiplantae</taxon>
        <taxon>Streptophyta</taxon>
        <taxon>Embryophyta</taxon>
        <taxon>Tracheophyta</taxon>
        <taxon>Spermatophyta</taxon>
        <taxon>Magnoliopsida</taxon>
        <taxon>Amborellales</taxon>
        <taxon>Amborellaceae</taxon>
        <taxon>Amborella</taxon>
    </lineage>
</organism>
<proteinExistence type="predicted"/>
<evidence type="ECO:0000313" key="2">
    <source>
        <dbReference type="Proteomes" id="UP000017836"/>
    </source>
</evidence>
<dbReference type="AlphaFoldDB" id="W1Q0C8"/>
<dbReference type="Gramene" id="ERN13370">
    <property type="protein sequence ID" value="ERN13370"/>
    <property type="gene ID" value="AMTR_s00041p00154270"/>
</dbReference>
<evidence type="ECO:0000313" key="1">
    <source>
        <dbReference type="EMBL" id="ERN13370.1"/>
    </source>
</evidence>
<dbReference type="Proteomes" id="UP000017836">
    <property type="component" value="Unassembled WGS sequence"/>
</dbReference>
<dbReference type="EMBL" id="KI392588">
    <property type="protein sequence ID" value="ERN13370.1"/>
    <property type="molecule type" value="Genomic_DNA"/>
</dbReference>